<dbReference type="SUPFAM" id="SSF48452">
    <property type="entry name" value="TPR-like"/>
    <property type="match status" value="2"/>
</dbReference>
<dbReference type="InterPro" id="IPR019734">
    <property type="entry name" value="TPR_rpt"/>
</dbReference>
<dbReference type="RefSeq" id="WP_213120748.1">
    <property type="nucleotide sequence ID" value="NZ_JAGYPF010000006.1"/>
</dbReference>
<feature type="repeat" description="TPR" evidence="10">
    <location>
        <begin position="569"/>
        <end position="602"/>
    </location>
</feature>
<evidence type="ECO:0000256" key="10">
    <source>
        <dbReference type="PROSITE-ProRule" id="PRU00339"/>
    </source>
</evidence>
<evidence type="ECO:0000256" key="3">
    <source>
        <dbReference type="ARBA" id="ARBA00022490"/>
    </source>
</evidence>
<evidence type="ECO:0000313" key="12">
    <source>
        <dbReference type="Proteomes" id="UP000679749"/>
    </source>
</evidence>
<keyword evidence="9" id="KW-0206">Cytoskeleton</keyword>
<name>A0A942U7L3_9BACI</name>
<evidence type="ECO:0000256" key="9">
    <source>
        <dbReference type="ARBA" id="ARBA00023212"/>
    </source>
</evidence>
<evidence type="ECO:0000256" key="7">
    <source>
        <dbReference type="ARBA" id="ARBA00023054"/>
    </source>
</evidence>
<dbReference type="Gene3D" id="1.25.40.10">
    <property type="entry name" value="Tetratricopeptide repeat domain"/>
    <property type="match status" value="2"/>
</dbReference>
<keyword evidence="7" id="KW-0175">Coiled coil</keyword>
<sequence>MGFKRPSLEEKLSQQSSDIFVGREEILLDFFREDSLAPLSFETYKVRSFYGVGGIGKTALRKEMVKRIQQNLDTVGILNFETKEHQKIDNALIHLRKSLGKKYKINFALFDIAYSLYMNKAYPNLALNDSSAPLLDESDFLLDVINTVKEIPGISLVPKIYNLYHKGHKLVTRYLNERKMSYLSLLSDKEASELLLLLPQIFSEDLLEYIQKNAAKVYIFIDTYEALWEDQRLKGDEFYVDEWIREWIQVTPGITWVIFGRERLRWAEKDKDWNDVIVQTQLTSLGEEVGAEILRRHGIYQEEVISTILGYSKGLPYSIELSVDLFKRILKEREPVKEDFQFEKNVEKLFTRFMKYLTKGERRALELLALTRSWDRELFTLLVKQFDIGFYADDFDDLIHFSFIKMGADGRWEMHSLMRESLRDHIGNHKFMEGNQFLFKYFSSLLSRYEFKSTVEKPSFWLDESFFHGFSLAVKNLMPLEEFVEWFRAEDSRFFNYGKWEVSIPLHQQLINYLDPMPTDKAGQVLAIIVYDLAFIYFKQTKYQEAEKLFRKAVDLAEKVYGPNNSFTAKTYYGLATIFHNQGKYEDAEPLYLESLRIREQVLGANHLGVALSANNLATLYQDMGRLEEAEPLYLKSIEIRKRPENFDERKIAAAYISLVYFYHHKREYEDAAKMGLAVIKFGKKVFGMTHINFSQALNHLGNVYIRQGKYRKAQNLYQKALQIVVGNLGDSSAEAAKVYHNLAVLSFLLSKQAAVTGYMEKCLEIKKEIFGDAHFRYLQSVKVREQIDHQDIIPDGVYLDF</sequence>
<dbReference type="PANTHER" id="PTHR45783">
    <property type="entry name" value="KINESIN LIGHT CHAIN"/>
    <property type="match status" value="1"/>
</dbReference>
<evidence type="ECO:0000256" key="6">
    <source>
        <dbReference type="ARBA" id="ARBA00022803"/>
    </source>
</evidence>
<reference evidence="11" key="1">
    <citation type="submission" date="2021-05" db="EMBL/GenBank/DDBJ databases">
        <title>Novel Bacillus species.</title>
        <authorList>
            <person name="Liu G."/>
        </authorList>
    </citation>
    <scope>NUCLEOTIDE SEQUENCE</scope>
    <source>
        <strain evidence="11">FJAT-49825</strain>
    </source>
</reference>
<keyword evidence="3" id="KW-0963">Cytoplasm</keyword>
<keyword evidence="5" id="KW-0677">Repeat</keyword>
<proteinExistence type="inferred from homology"/>
<accession>A0A942U7L3</accession>
<keyword evidence="8" id="KW-0505">Motor protein</keyword>
<dbReference type="PANTHER" id="PTHR45783:SF3">
    <property type="entry name" value="KINESIN LIGHT CHAIN"/>
    <property type="match status" value="1"/>
</dbReference>
<dbReference type="InterPro" id="IPR011990">
    <property type="entry name" value="TPR-like_helical_dom_sf"/>
</dbReference>
<evidence type="ECO:0000256" key="2">
    <source>
        <dbReference type="ARBA" id="ARBA00009622"/>
    </source>
</evidence>
<dbReference type="InterPro" id="IPR027417">
    <property type="entry name" value="P-loop_NTPase"/>
</dbReference>
<comment type="similarity">
    <text evidence="2">Belongs to the kinesin light chain family.</text>
</comment>
<keyword evidence="12" id="KW-1185">Reference proteome</keyword>
<evidence type="ECO:0000256" key="1">
    <source>
        <dbReference type="ARBA" id="ARBA00004245"/>
    </source>
</evidence>
<dbReference type="Pfam" id="PF13374">
    <property type="entry name" value="TPR_10"/>
    <property type="match status" value="1"/>
</dbReference>
<dbReference type="GO" id="GO:0005871">
    <property type="term" value="C:kinesin complex"/>
    <property type="evidence" value="ECO:0007669"/>
    <property type="project" value="InterPro"/>
</dbReference>
<dbReference type="EMBL" id="JAGYPF010000006">
    <property type="protein sequence ID" value="MBS4216220.1"/>
    <property type="molecule type" value="Genomic_DNA"/>
</dbReference>
<evidence type="ECO:0000313" key="11">
    <source>
        <dbReference type="EMBL" id="MBS4216220.1"/>
    </source>
</evidence>
<evidence type="ECO:0000256" key="5">
    <source>
        <dbReference type="ARBA" id="ARBA00022737"/>
    </source>
</evidence>
<keyword evidence="6 10" id="KW-0802">TPR repeat</keyword>
<feature type="repeat" description="TPR" evidence="10">
    <location>
        <begin position="695"/>
        <end position="728"/>
    </location>
</feature>
<evidence type="ECO:0000256" key="4">
    <source>
        <dbReference type="ARBA" id="ARBA00022701"/>
    </source>
</evidence>
<dbReference type="GO" id="GO:0019894">
    <property type="term" value="F:kinesin binding"/>
    <property type="evidence" value="ECO:0007669"/>
    <property type="project" value="TreeGrafter"/>
</dbReference>
<keyword evidence="4" id="KW-0493">Microtubule</keyword>
<comment type="caution">
    <text evidence="11">The sequence shown here is derived from an EMBL/GenBank/DDBJ whole genome shotgun (WGS) entry which is preliminary data.</text>
</comment>
<dbReference type="AlphaFoldDB" id="A0A942U7L3"/>
<dbReference type="GO" id="GO:0005874">
    <property type="term" value="C:microtubule"/>
    <property type="evidence" value="ECO:0007669"/>
    <property type="project" value="UniProtKB-KW"/>
</dbReference>
<gene>
    <name evidence="11" type="ORF">KHA99_27735</name>
</gene>
<dbReference type="Proteomes" id="UP000679749">
    <property type="component" value="Unassembled WGS sequence"/>
</dbReference>
<dbReference type="PROSITE" id="PS50293">
    <property type="entry name" value="TPR_REGION"/>
    <property type="match status" value="1"/>
</dbReference>
<dbReference type="PROSITE" id="PS50005">
    <property type="entry name" value="TPR"/>
    <property type="match status" value="3"/>
</dbReference>
<dbReference type="Pfam" id="PF13424">
    <property type="entry name" value="TPR_12"/>
    <property type="match status" value="2"/>
</dbReference>
<dbReference type="SUPFAM" id="SSF52540">
    <property type="entry name" value="P-loop containing nucleoside triphosphate hydrolases"/>
    <property type="match status" value="1"/>
</dbReference>
<organism evidence="11 12">
    <name type="scientific">Neobacillus rhizophilus</name>
    <dbReference type="NCBI Taxonomy" id="2833579"/>
    <lineage>
        <taxon>Bacteria</taxon>
        <taxon>Bacillati</taxon>
        <taxon>Bacillota</taxon>
        <taxon>Bacilli</taxon>
        <taxon>Bacillales</taxon>
        <taxon>Bacillaceae</taxon>
        <taxon>Neobacillus</taxon>
    </lineage>
</organism>
<comment type="subcellular location">
    <subcellularLocation>
        <location evidence="1">Cytoplasm</location>
        <location evidence="1">Cytoskeleton</location>
    </subcellularLocation>
</comment>
<dbReference type="InterPro" id="IPR002151">
    <property type="entry name" value="Kinesin_light"/>
</dbReference>
<feature type="repeat" description="TPR" evidence="10">
    <location>
        <begin position="527"/>
        <end position="560"/>
    </location>
</feature>
<evidence type="ECO:0000256" key="8">
    <source>
        <dbReference type="ARBA" id="ARBA00023175"/>
    </source>
</evidence>
<protein>
    <submittedName>
        <fullName evidence="11">Tetratricopeptide repeat protein</fullName>
    </submittedName>
</protein>
<dbReference type="GO" id="GO:0005737">
    <property type="term" value="C:cytoplasm"/>
    <property type="evidence" value="ECO:0007669"/>
    <property type="project" value="TreeGrafter"/>
</dbReference>
<dbReference type="GO" id="GO:0007018">
    <property type="term" value="P:microtubule-based movement"/>
    <property type="evidence" value="ECO:0007669"/>
    <property type="project" value="TreeGrafter"/>
</dbReference>
<dbReference type="SMART" id="SM00028">
    <property type="entry name" value="TPR"/>
    <property type="match status" value="6"/>
</dbReference>